<keyword evidence="1" id="KW-1185">Reference proteome</keyword>
<organism evidence="1 2">
    <name type="scientific">Echinococcus canadensis</name>
    <dbReference type="NCBI Taxonomy" id="519352"/>
    <lineage>
        <taxon>Eukaryota</taxon>
        <taxon>Metazoa</taxon>
        <taxon>Spiralia</taxon>
        <taxon>Lophotrochozoa</taxon>
        <taxon>Platyhelminthes</taxon>
        <taxon>Cestoda</taxon>
        <taxon>Eucestoda</taxon>
        <taxon>Cyclophyllidea</taxon>
        <taxon>Taeniidae</taxon>
        <taxon>Echinococcus</taxon>
        <taxon>Echinococcus canadensis group</taxon>
    </lineage>
</organism>
<proteinExistence type="predicted"/>
<evidence type="ECO:0000313" key="1">
    <source>
        <dbReference type="Proteomes" id="UP000887562"/>
    </source>
</evidence>
<protein>
    <submittedName>
        <fullName evidence="2">Uncharacterized protein</fullName>
    </submittedName>
</protein>
<evidence type="ECO:0000313" key="2">
    <source>
        <dbReference type="WBParaSite" id="maker-E.canG7_contigs_9247-snap-gene-0.37-mRNA-1"/>
    </source>
</evidence>
<dbReference type="Proteomes" id="UP000887562">
    <property type="component" value="Unplaced"/>
</dbReference>
<dbReference type="WBParaSite" id="maker-E.canG7_contigs_9247-snap-gene-0.37-mRNA-1">
    <property type="protein sequence ID" value="maker-E.canG7_contigs_9247-snap-gene-0.37-mRNA-1"/>
    <property type="gene ID" value="EcG7_04758"/>
</dbReference>
<name>A0A915EZ97_9CEST</name>
<sequence>NIGILDTELNKIHDKSCLKLVRSDKKLSIRAIFGSKRYLCICLTISFINGLWRFKNKFYSRCPDHKMKMKVKRHIGLIRHDPEKILHCTLTTNSQSHSCHLILCLSFDALYNFFPFVSNCSFFIIKCSFVFQGQKLSFIHCKDTEQFPTGMLISRHDLPFLSGGSSISLGYRCIKPKKKFMFFEHFKTFPGLSNFTHGHPHHHSSSVKNRINWELLSNVDKISLTPVPNYCLNLPGFYDGKGWDASAWKEIRLTIDMTREAFANL</sequence>
<accession>A0A915EZ97</accession>
<reference evidence="2" key="1">
    <citation type="submission" date="2022-11" db="UniProtKB">
        <authorList>
            <consortium name="WormBaseParasite"/>
        </authorList>
    </citation>
    <scope>IDENTIFICATION</scope>
</reference>
<dbReference type="AlphaFoldDB" id="A0A915EZ97"/>